<dbReference type="InterPro" id="IPR009100">
    <property type="entry name" value="AcylCoA_DH/oxidase_NM_dom_sf"/>
</dbReference>
<feature type="domain" description="Acyl-CoA oxidase/dehydrogenase middle" evidence="2">
    <location>
        <begin position="54"/>
        <end position="142"/>
    </location>
</feature>
<dbReference type="Gene3D" id="1.10.540.10">
    <property type="entry name" value="Acyl-CoA dehydrogenase/oxidase, N-terminal domain"/>
    <property type="match status" value="1"/>
</dbReference>
<organism evidence="3 4">
    <name type="scientific">Kibdelosporangium lantanae</name>
    <dbReference type="NCBI Taxonomy" id="1497396"/>
    <lineage>
        <taxon>Bacteria</taxon>
        <taxon>Bacillati</taxon>
        <taxon>Actinomycetota</taxon>
        <taxon>Actinomycetes</taxon>
        <taxon>Pseudonocardiales</taxon>
        <taxon>Pseudonocardiaceae</taxon>
        <taxon>Kibdelosporangium</taxon>
    </lineage>
</organism>
<proteinExistence type="predicted"/>
<dbReference type="InterPro" id="IPR037069">
    <property type="entry name" value="AcylCoA_DH/ox_N_sf"/>
</dbReference>
<dbReference type="SUPFAM" id="SSF56645">
    <property type="entry name" value="Acyl-CoA dehydrogenase NM domain-like"/>
    <property type="match status" value="1"/>
</dbReference>
<gene>
    <name evidence="3" type="ORF">ACFQ1S_45275</name>
</gene>
<dbReference type="PANTHER" id="PTHR43292">
    <property type="entry name" value="ACYL-COA DEHYDROGENASE"/>
    <property type="match status" value="1"/>
</dbReference>
<evidence type="ECO:0000313" key="3">
    <source>
        <dbReference type="EMBL" id="MFD1052286.1"/>
    </source>
</evidence>
<protein>
    <submittedName>
        <fullName evidence="3">Acyl-CoA dehydrogenase family protein</fullName>
    </submittedName>
</protein>
<dbReference type="InterPro" id="IPR006091">
    <property type="entry name" value="Acyl-CoA_Oxase/DH_mid-dom"/>
</dbReference>
<dbReference type="InterPro" id="IPR052161">
    <property type="entry name" value="Mycobact_Acyl-CoA_DH"/>
</dbReference>
<reference evidence="4" key="1">
    <citation type="journal article" date="2019" name="Int. J. Syst. Evol. Microbiol.">
        <title>The Global Catalogue of Microorganisms (GCM) 10K type strain sequencing project: providing services to taxonomists for standard genome sequencing and annotation.</title>
        <authorList>
            <consortium name="The Broad Institute Genomics Platform"/>
            <consortium name="The Broad Institute Genome Sequencing Center for Infectious Disease"/>
            <person name="Wu L."/>
            <person name="Ma J."/>
        </authorList>
    </citation>
    <scope>NUCLEOTIDE SEQUENCE [LARGE SCALE GENOMIC DNA]</scope>
    <source>
        <strain evidence="4">JCM 31486</strain>
    </source>
</reference>
<dbReference type="PANTHER" id="PTHR43292:SF4">
    <property type="entry name" value="ACYL-COA DEHYDROGENASE FADE34"/>
    <property type="match status" value="1"/>
</dbReference>
<evidence type="ECO:0000313" key="4">
    <source>
        <dbReference type="Proteomes" id="UP001597045"/>
    </source>
</evidence>
<dbReference type="InterPro" id="IPR046373">
    <property type="entry name" value="Acyl-CoA_Oxase/DH_mid-dom_sf"/>
</dbReference>
<dbReference type="Gene3D" id="2.40.110.10">
    <property type="entry name" value="Butyryl-CoA Dehydrogenase, subunit A, domain 2"/>
    <property type="match status" value="1"/>
</dbReference>
<dbReference type="Pfam" id="PF02770">
    <property type="entry name" value="Acyl-CoA_dh_M"/>
    <property type="match status" value="1"/>
</dbReference>
<dbReference type="EMBL" id="JBHTIS010004292">
    <property type="protein sequence ID" value="MFD1052286.1"/>
    <property type="molecule type" value="Genomic_DNA"/>
</dbReference>
<comment type="caution">
    <text evidence="3">The sequence shown here is derived from an EMBL/GenBank/DDBJ whole genome shotgun (WGS) entry which is preliminary data.</text>
</comment>
<name>A0ABW3MP33_9PSEU</name>
<evidence type="ECO:0000259" key="2">
    <source>
        <dbReference type="Pfam" id="PF02770"/>
    </source>
</evidence>
<feature type="non-terminal residue" evidence="3">
    <location>
        <position position="1"/>
    </location>
</feature>
<dbReference type="Proteomes" id="UP001597045">
    <property type="component" value="Unassembled WGS sequence"/>
</dbReference>
<accession>A0ABW3MP33</accession>
<keyword evidence="1" id="KW-0560">Oxidoreductase</keyword>
<keyword evidence="4" id="KW-1185">Reference proteome</keyword>
<feature type="non-terminal residue" evidence="3">
    <location>
        <position position="180"/>
    </location>
</feature>
<sequence length="180" mass="18911">ESAIVAEEIALAGVPDSARINTIDNIGSTVLAVGTDQQRAGYLLPMARGRMLGCVLFSEPGVGSDLAALRTTASRTADGWRVSGTKTWTVGADWADVGVCAARTGSSKYADVSLFLVPMGADGVRVEPVPGVNPESFHRVFLDVDLPSDALLGEVGQGWQLLNDALGLERTGIPFWGRAR</sequence>
<evidence type="ECO:0000256" key="1">
    <source>
        <dbReference type="ARBA" id="ARBA00023002"/>
    </source>
</evidence>